<feature type="region of interest" description="Disordered" evidence="17">
    <location>
        <begin position="1306"/>
        <end position="1512"/>
    </location>
</feature>
<feature type="compositionally biased region" description="Acidic residues" evidence="17">
    <location>
        <begin position="1459"/>
        <end position="1473"/>
    </location>
</feature>
<feature type="compositionally biased region" description="Low complexity" evidence="17">
    <location>
        <begin position="1431"/>
        <end position="1449"/>
    </location>
</feature>
<dbReference type="InterPro" id="IPR002205">
    <property type="entry name" value="Topo_IIA_dom_A"/>
</dbReference>
<evidence type="ECO:0000256" key="17">
    <source>
        <dbReference type="SAM" id="MobiDB-lite"/>
    </source>
</evidence>
<keyword evidence="7" id="KW-0479">Metal-binding</keyword>
<dbReference type="SMART" id="SM00434">
    <property type="entry name" value="TOP4c"/>
    <property type="match status" value="1"/>
</dbReference>
<evidence type="ECO:0000259" key="18">
    <source>
        <dbReference type="PROSITE" id="PS50880"/>
    </source>
</evidence>
<accession>A0A5N5QRA0</accession>
<feature type="domain" description="Toprim" evidence="18">
    <location>
        <begin position="578"/>
        <end position="692"/>
    </location>
</feature>
<dbReference type="InterPro" id="IPR020568">
    <property type="entry name" value="Ribosomal_Su5_D2-typ_SF"/>
</dbReference>
<dbReference type="GO" id="GO:0005634">
    <property type="term" value="C:nucleus"/>
    <property type="evidence" value="ECO:0007669"/>
    <property type="project" value="TreeGrafter"/>
</dbReference>
<name>A0A5N5QRA0_9AGAM</name>
<feature type="domain" description="Topo IIA-type catalytic" evidence="19">
    <location>
        <begin position="842"/>
        <end position="1284"/>
    </location>
</feature>
<dbReference type="Gene3D" id="3.90.199.10">
    <property type="entry name" value="Topoisomerase II, domain 5"/>
    <property type="match status" value="1"/>
</dbReference>
<dbReference type="Gene3D" id="3.30.1490.30">
    <property type="match status" value="1"/>
</dbReference>
<comment type="caution">
    <text evidence="20">The sequence shown here is derived from an EMBL/GenBank/DDBJ whole genome shotgun (WGS) entry which is preliminary data.</text>
</comment>
<dbReference type="GO" id="GO:0046872">
    <property type="term" value="F:metal ion binding"/>
    <property type="evidence" value="ECO:0007669"/>
    <property type="project" value="UniProtKB-KW"/>
</dbReference>
<evidence type="ECO:0000256" key="13">
    <source>
        <dbReference type="ARBA" id="ARBA00023235"/>
    </source>
</evidence>
<comment type="function">
    <text evidence="15">Control of topological states of DNA by transient breakage and subsequent rejoining of DNA strands. Topoisomerase II makes double-strand breaks.</text>
</comment>
<feature type="compositionally biased region" description="Basic residues" evidence="17">
    <location>
        <begin position="1479"/>
        <end position="1489"/>
    </location>
</feature>
<dbReference type="EC" id="5.6.2.2" evidence="5 15"/>
<dbReference type="PRINTS" id="PR00418">
    <property type="entry name" value="TPI2FAMILY"/>
</dbReference>
<dbReference type="SUPFAM" id="SSF54211">
    <property type="entry name" value="Ribosomal protein S5 domain 2-like"/>
    <property type="match status" value="1"/>
</dbReference>
<dbReference type="InterPro" id="IPR006171">
    <property type="entry name" value="TOPRIM_dom"/>
</dbReference>
<evidence type="ECO:0000256" key="8">
    <source>
        <dbReference type="ARBA" id="ARBA00022741"/>
    </source>
</evidence>
<dbReference type="Gene3D" id="3.30.565.10">
    <property type="entry name" value="Histidine kinase-like ATPase, C-terminal domain"/>
    <property type="match status" value="1"/>
</dbReference>
<evidence type="ECO:0000256" key="15">
    <source>
        <dbReference type="RuleBase" id="RU362094"/>
    </source>
</evidence>
<dbReference type="GO" id="GO:0005524">
    <property type="term" value="F:ATP binding"/>
    <property type="evidence" value="ECO:0007669"/>
    <property type="project" value="UniProtKB-UniRule"/>
</dbReference>
<dbReference type="Gene3D" id="1.10.268.10">
    <property type="entry name" value="Topoisomerase, domain 3"/>
    <property type="match status" value="1"/>
</dbReference>
<dbReference type="InterPro" id="IPR001241">
    <property type="entry name" value="Topo_IIA"/>
</dbReference>
<feature type="compositionally biased region" description="Basic residues" evidence="17">
    <location>
        <begin position="1306"/>
        <end position="1325"/>
    </location>
</feature>
<keyword evidence="13 14" id="KW-0413">Isomerase</keyword>
<dbReference type="CDD" id="cd03481">
    <property type="entry name" value="TopoIIA_Trans_ScTopoIIA"/>
    <property type="match status" value="1"/>
</dbReference>
<dbReference type="FunFam" id="3.90.199.10:FF:000002">
    <property type="entry name" value="DNA topoisomerase 2"/>
    <property type="match status" value="1"/>
</dbReference>
<evidence type="ECO:0000256" key="3">
    <source>
        <dbReference type="ARBA" id="ARBA00001946"/>
    </source>
</evidence>
<feature type="compositionally biased region" description="Acidic residues" evidence="17">
    <location>
        <begin position="1496"/>
        <end position="1512"/>
    </location>
</feature>
<dbReference type="InterPro" id="IPR013760">
    <property type="entry name" value="Topo_IIA-like_dom_sf"/>
</dbReference>
<comment type="similarity">
    <text evidence="4 15">Belongs to the type II topoisomerase family.</text>
</comment>
<keyword evidence="10" id="KW-0460">Magnesium</keyword>
<comment type="cofactor">
    <cofactor evidence="2">
        <name>Ca(2+)</name>
        <dbReference type="ChEBI" id="CHEBI:29108"/>
    </cofactor>
</comment>
<dbReference type="FunFam" id="3.30.565.10:FF:000004">
    <property type="entry name" value="DNA topoisomerase 2"/>
    <property type="match status" value="1"/>
</dbReference>
<dbReference type="EMBL" id="SSOP01000022">
    <property type="protein sequence ID" value="KAB5594292.1"/>
    <property type="molecule type" value="Genomic_DNA"/>
</dbReference>
<dbReference type="InterPro" id="IPR014721">
    <property type="entry name" value="Ribsml_uS5_D2-typ_fold_subgr"/>
</dbReference>
<feature type="coiled-coil region" evidence="16">
    <location>
        <begin position="1155"/>
        <end position="1182"/>
    </location>
</feature>
<dbReference type="PROSITE" id="PS50880">
    <property type="entry name" value="TOPRIM"/>
    <property type="match status" value="1"/>
</dbReference>
<dbReference type="Gene3D" id="3.40.50.670">
    <property type="match status" value="1"/>
</dbReference>
<dbReference type="SUPFAM" id="SSF55874">
    <property type="entry name" value="ATPase domain of HSP90 chaperone/DNA topoisomerase II/histidine kinase"/>
    <property type="match status" value="1"/>
</dbReference>
<dbReference type="InterPro" id="IPR013506">
    <property type="entry name" value="Topo_IIA_bsu_dom2"/>
</dbReference>
<evidence type="ECO:0000256" key="2">
    <source>
        <dbReference type="ARBA" id="ARBA00001913"/>
    </source>
</evidence>
<evidence type="ECO:0000259" key="19">
    <source>
        <dbReference type="PROSITE" id="PS52040"/>
    </source>
</evidence>
<dbReference type="CDD" id="cd00187">
    <property type="entry name" value="TOP4c"/>
    <property type="match status" value="1"/>
</dbReference>
<keyword evidence="11 14" id="KW-0799">Topoisomerase</keyword>
<evidence type="ECO:0000256" key="7">
    <source>
        <dbReference type="ARBA" id="ARBA00022723"/>
    </source>
</evidence>
<dbReference type="PROSITE" id="PS52040">
    <property type="entry name" value="TOPO_IIA"/>
    <property type="match status" value="1"/>
</dbReference>
<evidence type="ECO:0000256" key="12">
    <source>
        <dbReference type="ARBA" id="ARBA00023125"/>
    </source>
</evidence>
<keyword evidence="16" id="KW-0175">Coiled coil</keyword>
<organism evidence="20 21">
    <name type="scientific">Ceratobasidium theobromae</name>
    <dbReference type="NCBI Taxonomy" id="1582974"/>
    <lineage>
        <taxon>Eukaryota</taxon>
        <taxon>Fungi</taxon>
        <taxon>Dikarya</taxon>
        <taxon>Basidiomycota</taxon>
        <taxon>Agaricomycotina</taxon>
        <taxon>Agaricomycetes</taxon>
        <taxon>Cantharellales</taxon>
        <taxon>Ceratobasidiaceae</taxon>
        <taxon>Ceratobasidium</taxon>
    </lineage>
</organism>
<proteinExistence type="inferred from homology"/>
<comment type="catalytic activity">
    <reaction evidence="1 14 15">
        <text>ATP-dependent breakage, passage and rejoining of double-stranded DNA.</text>
        <dbReference type="EC" id="5.6.2.2"/>
    </reaction>
</comment>
<dbReference type="InterPro" id="IPR013758">
    <property type="entry name" value="Topo_IIA_A/C_ab"/>
</dbReference>
<sequence length="1512" mass="170118">MYAQNIISFWVFGSEKTDRPYNVALAHVTFNSNAFRSLTATTNARIVYNMSDSEDINLGASSGGEDFQPKPKKAPAKSKAASTSKAAPKAKAATASKKKATGKVLKPIENKRDEDSDDGVAWIVKDKDEGDEPVPSATIPRKNKGASEMYEKLTQLEHILKRPDTYIGSVEAVTQKMWTFDEETKRMIYRDVRFVPGLFKIVDEILVNAADNKINDATMDTIKVDIDVGEGTISVYNNGKGIPIEVHSKEKIWIPEMIFGHLLTSSNYDDDEKKLTGGRNGYGAKLTNIYSTEFTVETADKKTEQKYKQTWTNNMSKPGKAKITKNAKGEEYTKVTFRPDFKLFGMEGIDDDVASLLRRRVYDMAGTVKNVKVFLNGERLKIKNFKQYVEMYVNSARENNTGEGGGEVSKPTIVFEEISPRWEVGFALSDGSFQHISFANSIATTKGGSHVNMIAEQISKNLLAGIEKKNKGAKVKPQAIKNHMWVFVNALIENPTFDSQTKEWLTLPSSKFGSRPHVSEDFMKKVAKSGIIDNVLNWAKFKADQENKKTDGSKRTRLTGIAKLSDANNAGGKNAQECTLILTEGDSAKSLAEAGLSVAGRNNFGIFPLRGKLLNVREASHEQVMKNSEIQAIKQIMGLKHNAVYVDTKSLRYGSIMIMTDQDHDGSHIKGLLINFLDYFYPSLLKIPEFLVEFVTPIVRVSSILVDAIASTLMPGVQVTKGKEKINFFTIPEFQKWNEENNKDGKWYVKYYKGLGTSKDTDAREYFSAMEKHMIPFAKTQEGERDLIDMAFNKKKADDRKDWLRQFKPGTYIDHNVQEISYSDFINRELILFSMADNIRSIPSVVDGLKPGQRKVIFGSFKRKLKNEIKVAQLVGYISEKTAYHHGEQSLTMTIVNLAQNFVGSNNINLLKPEGQFGTRSQGGKDAASARYIFTSIPRITRTIFHPADDALLNYLKDDNDSIEPEWYMPVIPLILINGADGIGTGWSTSIPNYNPRDVVDNIRRLMHGEPQVPMHPWYRGFKGSIEKIADDKYKVTGIIERTNNGVDIKELPIRVWTQNYKEQLEEWLVGSKTPAFVKDYHEHHTTRSVYFEVTVPEKDLEKAESEGLEKFFKLVGQINTSNMICFDMNGKIRKYNSPEEILDEFYTLRLGFYQKRKQYLCDELERQYEKLSNQARFVNMIIKKELVVSNKKKADLCVELRKLDFRPFPKVKKANESGENEEALEEEEQPVGANSDYDYLLGMAIWSLTREKVEKLLAEQNAKEAEWNELLKKKPMELWNEDLDQFLKAWDEVLQEDIDAEVGVSKKKGARLRTRKSIGGKAAKRAAENDSEDDFKPTKAPAKRKPAAEKPAPTKAIAKIEPLSEDEKPVVIKKKPVASSSKVKDESDSDAPVKASVLAKGKANATKRKSVEDEDSDEAPVTKAVKKTKAQPTVKDFFESKPAASKGKAPAKKKIMSSDDEDESMVVLDEDSPPPTKRTTRPTAKAKSKYVEVSTDGDENEDDDDAYATSD</sequence>
<dbReference type="GO" id="GO:0003918">
    <property type="term" value="F:DNA topoisomerase type II (double strand cut, ATP-hydrolyzing) activity"/>
    <property type="evidence" value="ECO:0007669"/>
    <property type="project" value="UniProtKB-UniRule"/>
</dbReference>
<dbReference type="InterPro" id="IPR034157">
    <property type="entry name" value="TOPRIM_TopoII"/>
</dbReference>
<dbReference type="SMART" id="SM00433">
    <property type="entry name" value="TOP2c"/>
    <property type="match status" value="1"/>
</dbReference>
<dbReference type="PROSITE" id="PS00177">
    <property type="entry name" value="TOPOISOMERASE_II"/>
    <property type="match status" value="1"/>
</dbReference>
<dbReference type="Pfam" id="PF16898">
    <property type="entry name" value="TOPRIM_C"/>
    <property type="match status" value="1"/>
</dbReference>
<dbReference type="InterPro" id="IPR050634">
    <property type="entry name" value="DNA_Topoisomerase_II"/>
</dbReference>
<dbReference type="Gene3D" id="3.30.230.10">
    <property type="match status" value="1"/>
</dbReference>
<gene>
    <name evidence="20" type="ORF">CTheo_2222</name>
</gene>
<evidence type="ECO:0000313" key="20">
    <source>
        <dbReference type="EMBL" id="KAB5594292.1"/>
    </source>
</evidence>
<dbReference type="InterPro" id="IPR036890">
    <property type="entry name" value="HATPase_C_sf"/>
</dbReference>
<dbReference type="FunFam" id="3.30.1360.40:FF:000003">
    <property type="entry name" value="DNA topoisomerase 2"/>
    <property type="match status" value="1"/>
</dbReference>
<dbReference type="InterPro" id="IPR018522">
    <property type="entry name" value="TopoIIA_CS"/>
</dbReference>
<feature type="compositionally biased region" description="Low complexity" evidence="17">
    <location>
        <begin position="77"/>
        <end position="95"/>
    </location>
</feature>
<dbReference type="FunFam" id="3.30.230.10:FF:000008">
    <property type="entry name" value="DNA topoisomerase 2"/>
    <property type="match status" value="1"/>
</dbReference>
<reference evidence="20 21" key="1">
    <citation type="journal article" date="2019" name="Fungal Biol. Biotechnol.">
        <title>Draft genome sequence of fastidious pathogen Ceratobasidium theobromae, which causes vascular-streak dieback in Theobroma cacao.</title>
        <authorList>
            <person name="Ali S.S."/>
            <person name="Asman A."/>
            <person name="Shao J."/>
            <person name="Firmansyah A.P."/>
            <person name="Susilo A.W."/>
            <person name="Rosmana A."/>
            <person name="McMahon P."/>
            <person name="Junaid M."/>
            <person name="Guest D."/>
            <person name="Kheng T.Y."/>
            <person name="Meinhardt L.W."/>
            <person name="Bailey B.A."/>
        </authorList>
    </citation>
    <scope>NUCLEOTIDE SEQUENCE [LARGE SCALE GENOMIC DNA]</scope>
    <source>
        <strain evidence="20 21">CT2</strain>
    </source>
</reference>
<dbReference type="InterPro" id="IPR001154">
    <property type="entry name" value="TopoII_euk"/>
</dbReference>
<evidence type="ECO:0000256" key="10">
    <source>
        <dbReference type="ARBA" id="ARBA00022842"/>
    </source>
</evidence>
<dbReference type="GO" id="GO:0003677">
    <property type="term" value="F:DNA binding"/>
    <property type="evidence" value="ECO:0007669"/>
    <property type="project" value="UniProtKB-UniRule"/>
</dbReference>
<dbReference type="InterPro" id="IPR031660">
    <property type="entry name" value="TOPRIM_C"/>
</dbReference>
<feature type="compositionally biased region" description="Low complexity" evidence="17">
    <location>
        <begin position="1350"/>
        <end position="1362"/>
    </location>
</feature>
<dbReference type="Pfam" id="PF02518">
    <property type="entry name" value="HATPase_c"/>
    <property type="match status" value="1"/>
</dbReference>
<dbReference type="InterPro" id="IPR003594">
    <property type="entry name" value="HATPase_dom"/>
</dbReference>
<dbReference type="SUPFAM" id="SSF56719">
    <property type="entry name" value="Type II DNA topoisomerase"/>
    <property type="match status" value="1"/>
</dbReference>
<evidence type="ECO:0000256" key="6">
    <source>
        <dbReference type="ARBA" id="ARBA00019635"/>
    </source>
</evidence>
<evidence type="ECO:0000256" key="4">
    <source>
        <dbReference type="ARBA" id="ARBA00011080"/>
    </source>
</evidence>
<evidence type="ECO:0000256" key="11">
    <source>
        <dbReference type="ARBA" id="ARBA00023029"/>
    </source>
</evidence>
<dbReference type="GO" id="GO:0000712">
    <property type="term" value="P:resolution of meiotic recombination intermediates"/>
    <property type="evidence" value="ECO:0007669"/>
    <property type="project" value="TreeGrafter"/>
</dbReference>
<keyword evidence="8 15" id="KW-0547">Nucleotide-binding</keyword>
<comment type="subunit">
    <text evidence="15">Homodimer.</text>
</comment>
<evidence type="ECO:0000313" key="21">
    <source>
        <dbReference type="Proteomes" id="UP000383932"/>
    </source>
</evidence>
<evidence type="ECO:0000256" key="1">
    <source>
        <dbReference type="ARBA" id="ARBA00000185"/>
    </source>
</evidence>
<dbReference type="InterPro" id="IPR013759">
    <property type="entry name" value="Topo_IIA_B_C"/>
</dbReference>
<feature type="active site" description="O-(5'-phospho-DNA)-tyrosine intermediate" evidence="14">
    <location>
        <position position="932"/>
    </location>
</feature>
<dbReference type="CDD" id="cd16930">
    <property type="entry name" value="HATPase_TopII-like"/>
    <property type="match status" value="1"/>
</dbReference>
<keyword evidence="9 15" id="KW-0067">ATP-binding</keyword>
<feature type="region of interest" description="Disordered" evidence="17">
    <location>
        <begin position="59"/>
        <end position="101"/>
    </location>
</feature>
<comment type="cofactor">
    <cofactor evidence="3">
        <name>Mg(2+)</name>
        <dbReference type="ChEBI" id="CHEBI:18420"/>
    </cofactor>
</comment>
<dbReference type="GO" id="GO:0000819">
    <property type="term" value="P:sister chromatid segregation"/>
    <property type="evidence" value="ECO:0007669"/>
    <property type="project" value="TreeGrafter"/>
</dbReference>
<dbReference type="FunFam" id="3.40.50.670:FF:000001">
    <property type="entry name" value="DNA topoisomerase 2"/>
    <property type="match status" value="2"/>
</dbReference>
<dbReference type="PRINTS" id="PR01158">
    <property type="entry name" value="TOPISMRASEII"/>
</dbReference>
<keyword evidence="21" id="KW-1185">Reference proteome</keyword>
<dbReference type="Pfam" id="PF00204">
    <property type="entry name" value="DNA_gyraseB"/>
    <property type="match status" value="1"/>
</dbReference>
<dbReference type="PANTHER" id="PTHR10169:SF38">
    <property type="entry name" value="DNA TOPOISOMERASE 2"/>
    <property type="match status" value="1"/>
</dbReference>
<keyword evidence="12 14" id="KW-0238">DNA-binding</keyword>
<dbReference type="Pfam" id="PF00521">
    <property type="entry name" value="DNA_topoisoIV"/>
    <property type="match status" value="1"/>
</dbReference>
<dbReference type="GO" id="GO:0006265">
    <property type="term" value="P:DNA topological change"/>
    <property type="evidence" value="ECO:0007669"/>
    <property type="project" value="UniProtKB-UniRule"/>
</dbReference>
<dbReference type="InterPro" id="IPR013757">
    <property type="entry name" value="Topo_IIA_A_a_sf"/>
</dbReference>
<dbReference type="Proteomes" id="UP000383932">
    <property type="component" value="Unassembled WGS sequence"/>
</dbReference>
<evidence type="ECO:0000256" key="16">
    <source>
        <dbReference type="SAM" id="Coils"/>
    </source>
</evidence>
<protein>
    <recommendedName>
        <fullName evidence="6 15">DNA topoisomerase 2</fullName>
        <ecNumber evidence="5 15">5.6.2.2</ecNumber>
    </recommendedName>
</protein>
<evidence type="ECO:0000256" key="5">
    <source>
        <dbReference type="ARBA" id="ARBA00012895"/>
    </source>
</evidence>
<evidence type="ECO:0000256" key="9">
    <source>
        <dbReference type="ARBA" id="ARBA00022840"/>
    </source>
</evidence>
<dbReference type="Pfam" id="PF01751">
    <property type="entry name" value="Toprim"/>
    <property type="match status" value="1"/>
</dbReference>
<dbReference type="CDD" id="cd03365">
    <property type="entry name" value="TOPRIM_TopoIIA"/>
    <property type="match status" value="1"/>
</dbReference>
<evidence type="ECO:0000256" key="14">
    <source>
        <dbReference type="PROSITE-ProRule" id="PRU01384"/>
    </source>
</evidence>
<dbReference type="PANTHER" id="PTHR10169">
    <property type="entry name" value="DNA TOPOISOMERASE/GYRASE"/>
    <property type="match status" value="1"/>
</dbReference>
<dbReference type="OrthoDB" id="276498at2759"/>
<dbReference type="Gene3D" id="3.30.1360.40">
    <property type="match status" value="1"/>
</dbReference>